<protein>
    <submittedName>
        <fullName evidence="4">TetR/AcrR family transcriptional regulator</fullName>
    </submittedName>
</protein>
<dbReference type="PANTHER" id="PTHR30055">
    <property type="entry name" value="HTH-TYPE TRANSCRIPTIONAL REGULATOR RUTR"/>
    <property type="match status" value="1"/>
</dbReference>
<dbReference type="InterPro" id="IPR009057">
    <property type="entry name" value="Homeodomain-like_sf"/>
</dbReference>
<accession>A0ABW6RCI7</accession>
<comment type="caution">
    <text evidence="4">The sequence shown here is derived from an EMBL/GenBank/DDBJ whole genome shotgun (WGS) entry which is preliminary data.</text>
</comment>
<dbReference type="SUPFAM" id="SSF46689">
    <property type="entry name" value="Homeodomain-like"/>
    <property type="match status" value="1"/>
</dbReference>
<dbReference type="InterPro" id="IPR001647">
    <property type="entry name" value="HTH_TetR"/>
</dbReference>
<dbReference type="PROSITE" id="PS50977">
    <property type="entry name" value="HTH_TETR_2"/>
    <property type="match status" value="1"/>
</dbReference>
<dbReference type="PANTHER" id="PTHR30055:SF231">
    <property type="entry name" value="TRANSCRIPTIONAL REGULATORY PROTEIN (PROBABLY DEOR-FAMILY)-RELATED"/>
    <property type="match status" value="1"/>
</dbReference>
<reference evidence="4 5" key="1">
    <citation type="submission" date="2024-10" db="EMBL/GenBank/DDBJ databases">
        <title>The Natural Products Discovery Center: Release of the First 8490 Sequenced Strains for Exploring Actinobacteria Biosynthetic Diversity.</title>
        <authorList>
            <person name="Kalkreuter E."/>
            <person name="Kautsar S.A."/>
            <person name="Yang D."/>
            <person name="Bader C.D."/>
            <person name="Teijaro C.N."/>
            <person name="Fluegel L."/>
            <person name="Davis C.M."/>
            <person name="Simpson J.R."/>
            <person name="Lauterbach L."/>
            <person name="Steele A.D."/>
            <person name="Gui C."/>
            <person name="Meng S."/>
            <person name="Li G."/>
            <person name="Viehrig K."/>
            <person name="Ye F."/>
            <person name="Su P."/>
            <person name="Kiefer A.F."/>
            <person name="Nichols A."/>
            <person name="Cepeda A.J."/>
            <person name="Yan W."/>
            <person name="Fan B."/>
            <person name="Jiang Y."/>
            <person name="Adhikari A."/>
            <person name="Zheng C.-J."/>
            <person name="Schuster L."/>
            <person name="Cowan T.M."/>
            <person name="Smanski M.J."/>
            <person name="Chevrette M.G."/>
            <person name="De Carvalho L.P.S."/>
            <person name="Shen B."/>
        </authorList>
    </citation>
    <scope>NUCLEOTIDE SEQUENCE [LARGE SCALE GENOMIC DNA]</scope>
    <source>
        <strain evidence="4 5">NPDC003029</strain>
    </source>
</reference>
<dbReference type="InterPro" id="IPR041583">
    <property type="entry name" value="TetR_C_31"/>
</dbReference>
<feature type="domain" description="HTH tetR-type" evidence="3">
    <location>
        <begin position="1"/>
        <end position="58"/>
    </location>
</feature>
<evidence type="ECO:0000256" key="2">
    <source>
        <dbReference type="PROSITE-ProRule" id="PRU00335"/>
    </source>
</evidence>
<dbReference type="Pfam" id="PF00440">
    <property type="entry name" value="TetR_N"/>
    <property type="match status" value="1"/>
</dbReference>
<evidence type="ECO:0000256" key="1">
    <source>
        <dbReference type="ARBA" id="ARBA00023125"/>
    </source>
</evidence>
<feature type="DNA-binding region" description="H-T-H motif" evidence="2">
    <location>
        <begin position="21"/>
        <end position="40"/>
    </location>
</feature>
<dbReference type="Proteomes" id="UP001601976">
    <property type="component" value="Unassembled WGS sequence"/>
</dbReference>
<evidence type="ECO:0000313" key="5">
    <source>
        <dbReference type="Proteomes" id="UP001601976"/>
    </source>
</evidence>
<dbReference type="RefSeq" id="WP_355719389.1">
    <property type="nucleotide sequence ID" value="NZ_JBEXNP010000007.1"/>
</dbReference>
<dbReference type="EMBL" id="JBIAPK010000002">
    <property type="protein sequence ID" value="MFF3338922.1"/>
    <property type="molecule type" value="Genomic_DNA"/>
</dbReference>
<evidence type="ECO:0000313" key="4">
    <source>
        <dbReference type="EMBL" id="MFF3338922.1"/>
    </source>
</evidence>
<sequence>MAALLDAAVSVIAAEGLRGLTHRAVDARANVPVGSTSYYFRTREKLLAGVVALIAEEELADIGQAEVAEEFASAPPVRQVADRFAGVLAHWLGPERERTRARLEILLTAGRPDDETGAELRRARERFVEQARLLAAGLGSRNPVEGGRIIVAFAEGLTYDGVVRPGSDTTDRATLRRALETVLTALAAPPQGAEEGG</sequence>
<evidence type="ECO:0000259" key="3">
    <source>
        <dbReference type="PROSITE" id="PS50977"/>
    </source>
</evidence>
<proteinExistence type="predicted"/>
<gene>
    <name evidence="4" type="ORF">ACFYWW_09300</name>
</gene>
<keyword evidence="1 2" id="KW-0238">DNA-binding</keyword>
<name>A0ABW6RCI7_9ACTN</name>
<organism evidence="4 5">
    <name type="scientific">Streptomyces flavidovirens</name>
    <dbReference type="NCBI Taxonomy" id="67298"/>
    <lineage>
        <taxon>Bacteria</taxon>
        <taxon>Bacillati</taxon>
        <taxon>Actinomycetota</taxon>
        <taxon>Actinomycetes</taxon>
        <taxon>Kitasatosporales</taxon>
        <taxon>Streptomycetaceae</taxon>
        <taxon>Streptomyces</taxon>
    </lineage>
</organism>
<dbReference type="Pfam" id="PF17940">
    <property type="entry name" value="TetR_C_31"/>
    <property type="match status" value="1"/>
</dbReference>
<keyword evidence="5" id="KW-1185">Reference proteome</keyword>
<dbReference type="Gene3D" id="1.10.357.10">
    <property type="entry name" value="Tetracycline Repressor, domain 2"/>
    <property type="match status" value="1"/>
</dbReference>
<dbReference type="InterPro" id="IPR050109">
    <property type="entry name" value="HTH-type_TetR-like_transc_reg"/>
</dbReference>